<keyword evidence="6" id="KW-0479">Metal-binding</keyword>
<dbReference type="Gene3D" id="1.10.340.30">
    <property type="entry name" value="Hypothetical protein, domain 2"/>
    <property type="match status" value="1"/>
</dbReference>
<accession>A0ABY4N2S5</accession>
<dbReference type="Gene3D" id="1.10.1670.10">
    <property type="entry name" value="Helix-hairpin-Helix base-excision DNA repair enzymes (C-terminal)"/>
    <property type="match status" value="1"/>
</dbReference>
<dbReference type="Pfam" id="PF10576">
    <property type="entry name" value="EndIII_4Fe-2S"/>
    <property type="match status" value="1"/>
</dbReference>
<reference evidence="14" key="1">
    <citation type="submission" date="2022-05" db="EMBL/GenBank/DDBJ databases">
        <title>Complete genome sequence of toluene-degrading Gulosibacter sediminis strain ACHW.36C.</title>
        <authorList>
            <person name="Wai A.C."/>
            <person name="Lai G.K."/>
            <person name="Griffin S.D."/>
            <person name="Leung F.C."/>
        </authorList>
    </citation>
    <scope>NUCLEOTIDE SEQUENCE [LARGE SCALE GENOMIC DNA]</scope>
    <source>
        <strain evidence="14">ACHW.36C</strain>
    </source>
</reference>
<feature type="domain" description="HhH-GPD" evidence="13">
    <location>
        <begin position="40"/>
        <end position="192"/>
    </location>
</feature>
<keyword evidence="8" id="KW-0378">Hydrolase</keyword>
<keyword evidence="7" id="KW-0227">DNA damage</keyword>
<dbReference type="InterPro" id="IPR000445">
    <property type="entry name" value="HhH_motif"/>
</dbReference>
<evidence type="ECO:0000256" key="2">
    <source>
        <dbReference type="ARBA" id="ARBA00001966"/>
    </source>
</evidence>
<dbReference type="EC" id="3.2.2.31" evidence="4"/>
<dbReference type="SMART" id="SM00478">
    <property type="entry name" value="ENDO3c"/>
    <property type="match status" value="1"/>
</dbReference>
<gene>
    <name evidence="14" type="ORF">M3M28_05695</name>
</gene>
<sequence>MTSKDALVGTVIDWYDRTARDFPWREPDCSPWGILVSEVMSQQTQMSRVLPKWLEFMAKWPTPADLAAASDADVIRAWDRLGYPRRAVALRRCAQAIVVDHGGEVPRSRDALLTLPGIGPYTSAAVASFAYGEVVPVVDTNVRRVLARTLHGQQHAWLPNHRRDDAEMLEVLPSEAEAAASWNAGSMELGAVICVARAPACEACPVAELCEWHLAGNPEMPAPGRAQAKFAGSDRELRGRIMRLLRERDEGVVEEALPQELGALDTEFSERVTRLADALVRDQLAVREDEFLRLPH</sequence>
<comment type="cofactor">
    <cofactor evidence="2">
        <name>[4Fe-4S] cluster</name>
        <dbReference type="ChEBI" id="CHEBI:49883"/>
    </cofactor>
</comment>
<evidence type="ECO:0000256" key="5">
    <source>
        <dbReference type="ARBA" id="ARBA00022023"/>
    </source>
</evidence>
<evidence type="ECO:0000256" key="12">
    <source>
        <dbReference type="ARBA" id="ARBA00023295"/>
    </source>
</evidence>
<evidence type="ECO:0000256" key="9">
    <source>
        <dbReference type="ARBA" id="ARBA00023004"/>
    </source>
</evidence>
<dbReference type="InterPro" id="IPR003265">
    <property type="entry name" value="HhH-GPD_domain"/>
</dbReference>
<keyword evidence="11" id="KW-0234">DNA repair</keyword>
<evidence type="ECO:0000259" key="13">
    <source>
        <dbReference type="SMART" id="SM00478"/>
    </source>
</evidence>
<comment type="similarity">
    <text evidence="3">Belongs to the Nth/MutY family.</text>
</comment>
<evidence type="ECO:0000313" key="14">
    <source>
        <dbReference type="EMBL" id="UQN15941.1"/>
    </source>
</evidence>
<dbReference type="Pfam" id="PF00730">
    <property type="entry name" value="HhH-GPD"/>
    <property type="match status" value="1"/>
</dbReference>
<keyword evidence="10" id="KW-0411">Iron-sulfur</keyword>
<proteinExistence type="inferred from homology"/>
<evidence type="ECO:0000256" key="7">
    <source>
        <dbReference type="ARBA" id="ARBA00022763"/>
    </source>
</evidence>
<evidence type="ECO:0000256" key="10">
    <source>
        <dbReference type="ARBA" id="ARBA00023014"/>
    </source>
</evidence>
<evidence type="ECO:0000256" key="8">
    <source>
        <dbReference type="ARBA" id="ARBA00022801"/>
    </source>
</evidence>
<dbReference type="InterPro" id="IPR023170">
    <property type="entry name" value="HhH_base_excis_C"/>
</dbReference>
<dbReference type="PANTHER" id="PTHR42944">
    <property type="entry name" value="ADENINE DNA GLYCOSYLASE"/>
    <property type="match status" value="1"/>
</dbReference>
<name>A0ABY4N2S5_9MICO</name>
<keyword evidence="9" id="KW-0408">Iron</keyword>
<evidence type="ECO:0000256" key="3">
    <source>
        <dbReference type="ARBA" id="ARBA00008343"/>
    </source>
</evidence>
<organism evidence="14">
    <name type="scientific">Gulosibacter sediminis</name>
    <dbReference type="NCBI Taxonomy" id="1729695"/>
    <lineage>
        <taxon>Bacteria</taxon>
        <taxon>Bacillati</taxon>
        <taxon>Actinomycetota</taxon>
        <taxon>Actinomycetes</taxon>
        <taxon>Micrococcales</taxon>
        <taxon>Microbacteriaceae</taxon>
        <taxon>Gulosibacter</taxon>
    </lineage>
</organism>
<dbReference type="SMART" id="SM00525">
    <property type="entry name" value="FES"/>
    <property type="match status" value="1"/>
</dbReference>
<protein>
    <recommendedName>
        <fullName evidence="5">Adenine DNA glycosylase</fullName>
        <ecNumber evidence="4">3.2.2.31</ecNumber>
    </recommendedName>
</protein>
<evidence type="ECO:0000256" key="11">
    <source>
        <dbReference type="ARBA" id="ARBA00023204"/>
    </source>
</evidence>
<evidence type="ECO:0000256" key="1">
    <source>
        <dbReference type="ARBA" id="ARBA00000843"/>
    </source>
</evidence>
<evidence type="ECO:0000256" key="6">
    <source>
        <dbReference type="ARBA" id="ARBA00022723"/>
    </source>
</evidence>
<dbReference type="Pfam" id="PF00633">
    <property type="entry name" value="HHH"/>
    <property type="match status" value="1"/>
</dbReference>
<dbReference type="InterPro" id="IPR011257">
    <property type="entry name" value="DNA_glycosylase"/>
</dbReference>
<dbReference type="SUPFAM" id="SSF48150">
    <property type="entry name" value="DNA-glycosylase"/>
    <property type="match status" value="1"/>
</dbReference>
<keyword evidence="12" id="KW-0326">Glycosidase</keyword>
<comment type="catalytic activity">
    <reaction evidence="1">
        <text>Hydrolyzes free adenine bases from 7,8-dihydro-8-oxoguanine:adenine mismatched double-stranded DNA, leaving an apurinic site.</text>
        <dbReference type="EC" id="3.2.2.31"/>
    </reaction>
</comment>
<dbReference type="CDD" id="cd00056">
    <property type="entry name" value="ENDO3c"/>
    <property type="match status" value="1"/>
</dbReference>
<dbReference type="InterPro" id="IPR003651">
    <property type="entry name" value="Endonuclease3_FeS-loop_motif"/>
</dbReference>
<dbReference type="EMBL" id="CP097160">
    <property type="protein sequence ID" value="UQN15941.1"/>
    <property type="molecule type" value="Genomic_DNA"/>
</dbReference>
<evidence type="ECO:0000256" key="4">
    <source>
        <dbReference type="ARBA" id="ARBA00012045"/>
    </source>
</evidence>
<dbReference type="PANTHER" id="PTHR42944:SF1">
    <property type="entry name" value="ADENINE DNA GLYCOSYLASE"/>
    <property type="match status" value="1"/>
</dbReference>
<dbReference type="InterPro" id="IPR044298">
    <property type="entry name" value="MIG/MutY"/>
</dbReference>